<evidence type="ECO:0000256" key="1">
    <source>
        <dbReference type="SAM" id="MobiDB-lite"/>
    </source>
</evidence>
<evidence type="ECO:0000313" key="3">
    <source>
        <dbReference type="EMBL" id="KAF9541439.1"/>
    </source>
</evidence>
<evidence type="ECO:0008006" key="5">
    <source>
        <dbReference type="Google" id="ProtNLM"/>
    </source>
</evidence>
<feature type="compositionally biased region" description="Basic residues" evidence="1">
    <location>
        <begin position="114"/>
        <end position="125"/>
    </location>
</feature>
<feature type="region of interest" description="Disordered" evidence="1">
    <location>
        <begin position="373"/>
        <end position="412"/>
    </location>
</feature>
<feature type="region of interest" description="Disordered" evidence="1">
    <location>
        <begin position="1"/>
        <end position="63"/>
    </location>
</feature>
<feature type="transmembrane region" description="Helical" evidence="2">
    <location>
        <begin position="283"/>
        <end position="305"/>
    </location>
</feature>
<feature type="compositionally biased region" description="Polar residues" evidence="1">
    <location>
        <begin position="326"/>
        <end position="346"/>
    </location>
</feature>
<reference evidence="3" key="1">
    <citation type="journal article" date="2020" name="Fungal Divers.">
        <title>Resolving the Mortierellaceae phylogeny through synthesis of multi-gene phylogenetics and phylogenomics.</title>
        <authorList>
            <person name="Vandepol N."/>
            <person name="Liber J."/>
            <person name="Desiro A."/>
            <person name="Na H."/>
            <person name="Kennedy M."/>
            <person name="Barry K."/>
            <person name="Grigoriev I.V."/>
            <person name="Miller A.N."/>
            <person name="O'Donnell K."/>
            <person name="Stajich J.E."/>
            <person name="Bonito G."/>
        </authorList>
    </citation>
    <scope>NUCLEOTIDE SEQUENCE</scope>
    <source>
        <strain evidence="3">NRRL 2591</strain>
    </source>
</reference>
<keyword evidence="2" id="KW-0812">Transmembrane</keyword>
<name>A0A9P6F2H3_9FUNG</name>
<feature type="transmembrane region" description="Helical" evidence="2">
    <location>
        <begin position="222"/>
        <end position="245"/>
    </location>
</feature>
<feature type="compositionally biased region" description="Low complexity" evidence="1">
    <location>
        <begin position="96"/>
        <end position="113"/>
    </location>
</feature>
<feature type="transmembrane region" description="Helical" evidence="2">
    <location>
        <begin position="134"/>
        <end position="157"/>
    </location>
</feature>
<feature type="compositionally biased region" description="Low complexity" evidence="1">
    <location>
        <begin position="42"/>
        <end position="56"/>
    </location>
</feature>
<sequence>MSHHRTSSNGAIAAGEPSTTSSGGGGGGGEGGHNIFHHTARSNNSGLDNSSSSSGGSKKDGELTDHQIREQQRLALLLNQGQQDDSQEPLAQIDTTTTGTASTTNSGSNNTNSNHHHRSSKSHRAKRQTLLTKALLSYLNFFRVTQPLVSLAAFGTITPVLSYFRTQTIFPTIQATLYVFTATLACCSLFFSIIYLIDVLYHKPLFWPFTNKYFRPTSKARIGGDLIICMVFSGLWFLSGVGLVIDTVWVDCGRLTGLESVFADNHRSVDKIRRVCQLEKATLGLAVVSWACWMGVLLVLLYGHFWKRRQVIAERLRDRLSRRRQQGTTAQAVPEGTSSAVATHPSSDAAIGREGAITPSGVSIISGRGVGVGGATTTNNNGNNRSDHLQVPSSQQDGKRRQDSSGEYNCQDMEGEVGLRGIICRYDDEEGGSTIGQGSRRSRLQQSSA</sequence>
<feature type="compositionally biased region" description="Low complexity" evidence="1">
    <location>
        <begin position="375"/>
        <end position="384"/>
    </location>
</feature>
<comment type="caution">
    <text evidence="3">The sequence shown here is derived from an EMBL/GenBank/DDBJ whole genome shotgun (WGS) entry which is preliminary data.</text>
</comment>
<feature type="transmembrane region" description="Helical" evidence="2">
    <location>
        <begin position="177"/>
        <end position="201"/>
    </location>
</feature>
<feature type="compositionally biased region" description="Gly residues" evidence="1">
    <location>
        <begin position="22"/>
        <end position="32"/>
    </location>
</feature>
<feature type="compositionally biased region" description="Low complexity" evidence="1">
    <location>
        <begin position="436"/>
        <end position="449"/>
    </location>
</feature>
<evidence type="ECO:0000256" key="2">
    <source>
        <dbReference type="SAM" id="Phobius"/>
    </source>
</evidence>
<keyword evidence="2" id="KW-1133">Transmembrane helix</keyword>
<evidence type="ECO:0000313" key="4">
    <source>
        <dbReference type="Proteomes" id="UP000723463"/>
    </source>
</evidence>
<proteinExistence type="predicted"/>
<feature type="region of interest" description="Disordered" evidence="1">
    <location>
        <begin position="323"/>
        <end position="355"/>
    </location>
</feature>
<dbReference type="Proteomes" id="UP000723463">
    <property type="component" value="Unassembled WGS sequence"/>
</dbReference>
<dbReference type="AlphaFoldDB" id="A0A9P6F2H3"/>
<keyword evidence="2" id="KW-0472">Membrane</keyword>
<feature type="region of interest" description="Disordered" evidence="1">
    <location>
        <begin position="96"/>
        <end position="125"/>
    </location>
</feature>
<keyword evidence="4" id="KW-1185">Reference proteome</keyword>
<protein>
    <recommendedName>
        <fullName evidence="5">MARVEL domain-containing protein</fullName>
    </recommendedName>
</protein>
<feature type="region of interest" description="Disordered" evidence="1">
    <location>
        <begin position="428"/>
        <end position="449"/>
    </location>
</feature>
<accession>A0A9P6F2H3</accession>
<dbReference type="EMBL" id="JAAAXW010000166">
    <property type="protein sequence ID" value="KAF9541439.1"/>
    <property type="molecule type" value="Genomic_DNA"/>
</dbReference>
<organism evidence="3 4">
    <name type="scientific">Mortierella hygrophila</name>
    <dbReference type="NCBI Taxonomy" id="979708"/>
    <lineage>
        <taxon>Eukaryota</taxon>
        <taxon>Fungi</taxon>
        <taxon>Fungi incertae sedis</taxon>
        <taxon>Mucoromycota</taxon>
        <taxon>Mortierellomycotina</taxon>
        <taxon>Mortierellomycetes</taxon>
        <taxon>Mortierellales</taxon>
        <taxon>Mortierellaceae</taxon>
        <taxon>Mortierella</taxon>
    </lineage>
</organism>
<gene>
    <name evidence="3" type="ORF">EC957_003057</name>
</gene>